<protein>
    <submittedName>
        <fullName evidence="2">40-residue YVTN family beta-propeller repeat-containing protein</fullName>
    </submittedName>
</protein>
<sequence length="224" mass="22741">MTPIARWATTAAAVVASLGAFAAPASAVGPDQYGGYDTEVYTAGCQSGAGHVVDRHRPADHLAIDAGNAAAFYRCKPTAGGAMEQQERVHCAPGASFDWTRGLCGPARTVPEMGTKLTAGRAELSSPSVSAAKVTGLNATLVRDRDNGPQDAIWNATITFKDGAGKVLCVARTDTAGRASCDAERPQSAVGAVLGGYTAEYAGNGSVNGKFNTVAPATARGAVL</sequence>
<evidence type="ECO:0000313" key="3">
    <source>
        <dbReference type="Proteomes" id="UP000037982"/>
    </source>
</evidence>
<keyword evidence="1" id="KW-0732">Signal</keyword>
<keyword evidence="3" id="KW-1185">Reference proteome</keyword>
<proteinExistence type="predicted"/>
<reference evidence="3" key="1">
    <citation type="submission" date="2015-07" db="EMBL/GenBank/DDBJ databases">
        <authorList>
            <person name="Ju K.-S."/>
            <person name="Doroghazi J.R."/>
            <person name="Metcalf W.W."/>
        </authorList>
    </citation>
    <scope>NUCLEOTIDE SEQUENCE [LARGE SCALE GENOMIC DNA]</scope>
    <source>
        <strain evidence="3">NRRL ISP-5002</strain>
    </source>
</reference>
<evidence type="ECO:0000256" key="1">
    <source>
        <dbReference type="SAM" id="SignalP"/>
    </source>
</evidence>
<organism evidence="2 3">
    <name type="scientific">Streptomyces chattanoogensis</name>
    <dbReference type="NCBI Taxonomy" id="66876"/>
    <lineage>
        <taxon>Bacteria</taxon>
        <taxon>Bacillati</taxon>
        <taxon>Actinomycetota</taxon>
        <taxon>Actinomycetes</taxon>
        <taxon>Kitasatosporales</taxon>
        <taxon>Streptomycetaceae</taxon>
        <taxon>Streptomyces</taxon>
    </lineage>
</organism>
<gene>
    <name evidence="2" type="ORF">ADL29_12930</name>
</gene>
<dbReference type="AlphaFoldDB" id="A0A0N0XWM5"/>
<feature type="chain" id="PRO_5005863509" evidence="1">
    <location>
        <begin position="23"/>
        <end position="224"/>
    </location>
</feature>
<name>A0A0N0XWM5_9ACTN</name>
<evidence type="ECO:0000313" key="2">
    <source>
        <dbReference type="EMBL" id="KPC63963.1"/>
    </source>
</evidence>
<comment type="caution">
    <text evidence="2">The sequence shown here is derived from an EMBL/GenBank/DDBJ whole genome shotgun (WGS) entry which is preliminary data.</text>
</comment>
<dbReference type="EMBL" id="LGKG01000112">
    <property type="protein sequence ID" value="KPC63963.1"/>
    <property type="molecule type" value="Genomic_DNA"/>
</dbReference>
<accession>A0A0N0XWM5</accession>
<dbReference type="PATRIC" id="fig|66876.3.peg.2851"/>
<dbReference type="Proteomes" id="UP000037982">
    <property type="component" value="Unassembled WGS sequence"/>
</dbReference>
<feature type="signal peptide" evidence="1">
    <location>
        <begin position="1"/>
        <end position="22"/>
    </location>
</feature>